<dbReference type="KEGG" id="vg:64766946"/>
<proteinExistence type="predicted"/>
<reference evidence="1 2" key="1">
    <citation type="submission" date="2019-05" db="EMBL/GenBank/DDBJ databases">
        <authorList>
            <person name="Pope W.H."/>
            <person name="Garlena R.A."/>
            <person name="Russell D.A."/>
            <person name="Jacobs-Sera D."/>
            <person name="Hatfull G.F."/>
        </authorList>
    </citation>
    <scope>NUCLEOTIDE SEQUENCE [LARGE SCALE GENOMIC DNA]</scope>
</reference>
<name>A0A514DDL7_9CAUD</name>
<protein>
    <submittedName>
        <fullName evidence="1">Uncharacterized protein</fullName>
    </submittedName>
</protein>
<dbReference type="EMBL" id="MK937592">
    <property type="protein sequence ID" value="QDH91700.1"/>
    <property type="molecule type" value="Genomic_DNA"/>
</dbReference>
<evidence type="ECO:0000313" key="1">
    <source>
        <dbReference type="EMBL" id="QDH91700.1"/>
    </source>
</evidence>
<dbReference type="GeneID" id="64766946"/>
<gene>
    <name evidence="1" type="primary">22</name>
    <name evidence="1" type="ORF">SEA_PHRAPPUCCINO_22</name>
</gene>
<accession>A0A514DDL7</accession>
<dbReference type="RefSeq" id="YP_010059711.1">
    <property type="nucleotide sequence ID" value="NC_054727.1"/>
</dbReference>
<keyword evidence="2" id="KW-1185">Reference proteome</keyword>
<sequence>MEDAMKKITKRAQRVLVSAGRAPGAVAEKVNDYAEGDRVRVITPGAQYYSREGHVLLVGAYQIFVSIEGDAVAYDPIDVRRVR</sequence>
<dbReference type="Proteomes" id="UP000316777">
    <property type="component" value="Segment"/>
</dbReference>
<organism evidence="1 2">
    <name type="scientific">Mycobacterium phage Phrappuccino</name>
    <dbReference type="NCBI Taxonomy" id="2591223"/>
    <lineage>
        <taxon>Viruses</taxon>
        <taxon>Duplodnaviria</taxon>
        <taxon>Heunggongvirae</taxon>
        <taxon>Uroviricota</taxon>
        <taxon>Caudoviricetes</taxon>
        <taxon>Phrappuccinovirus</taxon>
        <taxon>Phrappuccinovirus phrappuccino</taxon>
        <taxon>Phreappuccinovirus Phrappuccino</taxon>
    </lineage>
</organism>
<evidence type="ECO:0000313" key="2">
    <source>
        <dbReference type="Proteomes" id="UP000316777"/>
    </source>
</evidence>